<keyword evidence="5" id="KW-1185">Reference proteome</keyword>
<dbReference type="AlphaFoldDB" id="A0A182WGZ7"/>
<dbReference type="Proteomes" id="UP000075920">
    <property type="component" value="Unassembled WGS sequence"/>
</dbReference>
<reference evidence="5" key="1">
    <citation type="submission" date="2013-03" db="EMBL/GenBank/DDBJ databases">
        <title>The Genome Sequence of Anopheles minimus MINIMUS1.</title>
        <authorList>
            <consortium name="The Broad Institute Genomics Platform"/>
            <person name="Neafsey D.E."/>
            <person name="Walton C."/>
            <person name="Walker B."/>
            <person name="Young S.K."/>
            <person name="Zeng Q."/>
            <person name="Gargeya S."/>
            <person name="Fitzgerald M."/>
            <person name="Haas B."/>
            <person name="Abouelleil A."/>
            <person name="Allen A.W."/>
            <person name="Alvarado L."/>
            <person name="Arachchi H.M."/>
            <person name="Berlin A.M."/>
            <person name="Chapman S.B."/>
            <person name="Gainer-Dewar J."/>
            <person name="Goldberg J."/>
            <person name="Griggs A."/>
            <person name="Gujja S."/>
            <person name="Hansen M."/>
            <person name="Howarth C."/>
            <person name="Imamovic A."/>
            <person name="Ireland A."/>
            <person name="Larimer J."/>
            <person name="McCowan C."/>
            <person name="Murphy C."/>
            <person name="Pearson M."/>
            <person name="Poon T.W."/>
            <person name="Priest M."/>
            <person name="Roberts A."/>
            <person name="Saif S."/>
            <person name="Shea T."/>
            <person name="Sisk P."/>
            <person name="Sykes S."/>
            <person name="Wortman J."/>
            <person name="Nusbaum C."/>
            <person name="Birren B."/>
        </authorList>
    </citation>
    <scope>NUCLEOTIDE SEQUENCE [LARGE SCALE GENOMIC DNA]</scope>
    <source>
        <strain evidence="5">MINIMUS1</strain>
    </source>
</reference>
<dbReference type="GO" id="GO:0030246">
    <property type="term" value="F:carbohydrate binding"/>
    <property type="evidence" value="ECO:0007669"/>
    <property type="project" value="InterPro"/>
</dbReference>
<dbReference type="PROSITE" id="PS51969">
    <property type="entry name" value="CBM39"/>
    <property type="match status" value="1"/>
</dbReference>
<dbReference type="VEuPathDB" id="VectorBase:AMIN009649"/>
<keyword evidence="2" id="KW-1133">Transmembrane helix</keyword>
<evidence type="ECO:0000259" key="3">
    <source>
        <dbReference type="PROSITE" id="PS51969"/>
    </source>
</evidence>
<organism evidence="4 5">
    <name type="scientific">Anopheles minimus</name>
    <dbReference type="NCBI Taxonomy" id="112268"/>
    <lineage>
        <taxon>Eukaryota</taxon>
        <taxon>Metazoa</taxon>
        <taxon>Ecdysozoa</taxon>
        <taxon>Arthropoda</taxon>
        <taxon>Hexapoda</taxon>
        <taxon>Insecta</taxon>
        <taxon>Pterygota</taxon>
        <taxon>Neoptera</taxon>
        <taxon>Endopterygota</taxon>
        <taxon>Diptera</taxon>
        <taxon>Nematocera</taxon>
        <taxon>Culicoidea</taxon>
        <taxon>Culicidae</taxon>
        <taxon>Anophelinae</taxon>
        <taxon>Anopheles</taxon>
    </lineage>
</organism>
<feature type="domain" description="CBM39" evidence="3">
    <location>
        <begin position="56"/>
        <end position="155"/>
    </location>
</feature>
<feature type="region of interest" description="Disordered" evidence="1">
    <location>
        <begin position="171"/>
        <end position="210"/>
    </location>
</feature>
<dbReference type="InterPro" id="IPR043030">
    <property type="entry name" value="BGBP_N_sf"/>
</dbReference>
<evidence type="ECO:0000313" key="4">
    <source>
        <dbReference type="EnsemblMetazoa" id="AMIN009649-PA"/>
    </source>
</evidence>
<dbReference type="STRING" id="112268.A0A182WGZ7"/>
<feature type="transmembrane region" description="Helical" evidence="2">
    <location>
        <begin position="12"/>
        <end position="30"/>
    </location>
</feature>
<dbReference type="Pfam" id="PF15886">
    <property type="entry name" value="CBM39"/>
    <property type="match status" value="1"/>
</dbReference>
<protein>
    <recommendedName>
        <fullName evidence="3">CBM39 domain-containing protein</fullName>
    </recommendedName>
</protein>
<evidence type="ECO:0000313" key="5">
    <source>
        <dbReference type="Proteomes" id="UP000075920"/>
    </source>
</evidence>
<keyword evidence="2" id="KW-0812">Transmembrane</keyword>
<evidence type="ECO:0000256" key="1">
    <source>
        <dbReference type="SAM" id="MobiDB-lite"/>
    </source>
</evidence>
<name>A0A182WGZ7_9DIPT</name>
<reference evidence="4" key="2">
    <citation type="submission" date="2020-05" db="UniProtKB">
        <authorList>
            <consortium name="EnsemblMetazoa"/>
        </authorList>
    </citation>
    <scope>IDENTIFICATION</scope>
    <source>
        <strain evidence="4">MINIMUS1</strain>
    </source>
</reference>
<dbReference type="EnsemblMetazoa" id="AMIN009649-RA">
    <property type="protein sequence ID" value="AMIN009649-PA"/>
    <property type="gene ID" value="AMIN009649"/>
</dbReference>
<evidence type="ECO:0000256" key="2">
    <source>
        <dbReference type="SAM" id="Phobius"/>
    </source>
</evidence>
<feature type="compositionally biased region" description="Low complexity" evidence="1">
    <location>
        <begin position="179"/>
        <end position="209"/>
    </location>
</feature>
<sequence>MENSEQSNSIVKMLRAVTVLCAIAVFVVIFEQVSCHGWGHHRRHGHHHHHRGHHHHRALYVNVVIYDPKGMELYTQKLNNTAQYFGFDIFINNPNGSTPDVSHNTTEVTYGKYIVRDTEVIIKPGDVINITSYMGFMDGGVLRSTTVFPVSRYMIKNNCTCENATSSKNSWRTPIKSIPPWSRTTTRTTTRSFSTRRTTTPPTTVPTTPDWEMEQSLNAFNNDRFLSTTEQYTDYSDEMLDCEIDPTTNLCSGSILLDTRSGAMSRKQSEKLVKPGSEVDISVFRDIFNAIIDDCGTHTRTNLLAMHRPVFPVDKSTDWIGHVRKMLKKSLNLHELADKSLINAQPHAAMVIFEMDTLFHKMVVLYQAQKFGVMSVQDYDDLK</sequence>
<dbReference type="InterPro" id="IPR031756">
    <property type="entry name" value="BGBP_N"/>
</dbReference>
<dbReference type="Gene3D" id="2.60.40.2140">
    <property type="entry name" value="Beta-1,3-glucan-recognition protein, N-terminal domain"/>
    <property type="match status" value="1"/>
</dbReference>
<proteinExistence type="predicted"/>
<accession>A0A182WGZ7</accession>
<keyword evidence="2" id="KW-0472">Membrane</keyword>